<name>A0A0E9RY34_ANGAN</name>
<sequence length="34" mass="4008">MKSPEIQSSAWDTSDTACWEMKAFSRLLQPDYRK</sequence>
<proteinExistence type="predicted"/>
<reference evidence="1" key="2">
    <citation type="journal article" date="2015" name="Fish Shellfish Immunol.">
        <title>Early steps in the European eel (Anguilla anguilla)-Vibrio vulnificus interaction in the gills: Role of the RtxA13 toxin.</title>
        <authorList>
            <person name="Callol A."/>
            <person name="Pajuelo D."/>
            <person name="Ebbesson L."/>
            <person name="Teles M."/>
            <person name="MacKenzie S."/>
            <person name="Amaro C."/>
        </authorList>
    </citation>
    <scope>NUCLEOTIDE SEQUENCE</scope>
</reference>
<accession>A0A0E9RY34</accession>
<dbReference type="AlphaFoldDB" id="A0A0E9RY34"/>
<organism evidence="1">
    <name type="scientific">Anguilla anguilla</name>
    <name type="common">European freshwater eel</name>
    <name type="synonym">Muraena anguilla</name>
    <dbReference type="NCBI Taxonomy" id="7936"/>
    <lineage>
        <taxon>Eukaryota</taxon>
        <taxon>Metazoa</taxon>
        <taxon>Chordata</taxon>
        <taxon>Craniata</taxon>
        <taxon>Vertebrata</taxon>
        <taxon>Euteleostomi</taxon>
        <taxon>Actinopterygii</taxon>
        <taxon>Neopterygii</taxon>
        <taxon>Teleostei</taxon>
        <taxon>Anguilliformes</taxon>
        <taxon>Anguillidae</taxon>
        <taxon>Anguilla</taxon>
    </lineage>
</organism>
<dbReference type="EMBL" id="GBXM01074438">
    <property type="protein sequence ID" value="JAH34139.1"/>
    <property type="molecule type" value="Transcribed_RNA"/>
</dbReference>
<protein>
    <submittedName>
        <fullName evidence="1">Uncharacterized protein</fullName>
    </submittedName>
</protein>
<evidence type="ECO:0000313" key="1">
    <source>
        <dbReference type="EMBL" id="JAH34139.1"/>
    </source>
</evidence>
<reference evidence="1" key="1">
    <citation type="submission" date="2014-11" db="EMBL/GenBank/DDBJ databases">
        <authorList>
            <person name="Amaro Gonzalez C."/>
        </authorList>
    </citation>
    <scope>NUCLEOTIDE SEQUENCE</scope>
</reference>